<dbReference type="HOGENOM" id="CLU_009583_25_0_11"/>
<dbReference type="SUPFAM" id="SSF53756">
    <property type="entry name" value="UDP-Glycosyltransferase/glycogen phosphorylase"/>
    <property type="match status" value="1"/>
</dbReference>
<evidence type="ECO:0000313" key="7">
    <source>
        <dbReference type="Proteomes" id="UP000008914"/>
    </source>
</evidence>
<dbReference type="InterPro" id="IPR050194">
    <property type="entry name" value="Glycosyltransferase_grp1"/>
</dbReference>
<dbReference type="Gene3D" id="3.40.50.2000">
    <property type="entry name" value="Glycogen Phosphorylase B"/>
    <property type="match status" value="2"/>
</dbReference>
<dbReference type="KEGG" id="ica:Intca_3289"/>
<keyword evidence="3 6" id="KW-0808">Transferase</keyword>
<keyword evidence="7" id="KW-1185">Reference proteome</keyword>
<proteinExistence type="predicted"/>
<dbReference type="PANTHER" id="PTHR45947">
    <property type="entry name" value="SULFOQUINOVOSYL TRANSFERASE SQD2"/>
    <property type="match status" value="1"/>
</dbReference>
<dbReference type="OrthoDB" id="509705at2"/>
<evidence type="ECO:0000256" key="3">
    <source>
        <dbReference type="ARBA" id="ARBA00022679"/>
    </source>
</evidence>
<dbReference type="GO" id="GO:1901137">
    <property type="term" value="P:carbohydrate derivative biosynthetic process"/>
    <property type="evidence" value="ECO:0007669"/>
    <property type="project" value="UniProtKB-ARBA"/>
</dbReference>
<dbReference type="Pfam" id="PF13579">
    <property type="entry name" value="Glyco_trans_4_4"/>
    <property type="match status" value="1"/>
</dbReference>
<dbReference type="Pfam" id="PF00534">
    <property type="entry name" value="Glycos_transf_1"/>
    <property type="match status" value="1"/>
</dbReference>
<accession>E6SDU1</accession>
<reference evidence="6 7" key="1">
    <citation type="journal article" date="2010" name="Stand. Genomic Sci.">
        <title>Complete genome sequence of Intrasporangium calvum type strain (7 KIP).</title>
        <authorList>
            <person name="Del Rio T.G."/>
            <person name="Chertkov O."/>
            <person name="Yasawong M."/>
            <person name="Lucas S."/>
            <person name="Deshpande S."/>
            <person name="Cheng J.F."/>
            <person name="Detter C."/>
            <person name="Tapia R."/>
            <person name="Han C."/>
            <person name="Goodwin L."/>
            <person name="Pitluck S."/>
            <person name="Liolios K."/>
            <person name="Ivanova N."/>
            <person name="Mavromatis K."/>
            <person name="Pati A."/>
            <person name="Chen A."/>
            <person name="Palaniappan K."/>
            <person name="Land M."/>
            <person name="Hauser L."/>
            <person name="Chang Y.J."/>
            <person name="Jeffries C.D."/>
            <person name="Rohde M."/>
            <person name="Pukall R."/>
            <person name="Sikorski J."/>
            <person name="Goker M."/>
            <person name="Woyke T."/>
            <person name="Bristow J."/>
            <person name="Eisen J.A."/>
            <person name="Markowitz V."/>
            <person name="Hugenholtz P."/>
            <person name="Kyrpides N.C."/>
            <person name="Klenk H.P."/>
            <person name="Lapidus A."/>
        </authorList>
    </citation>
    <scope>NUCLEOTIDE SEQUENCE [LARGE SCALE GENOMIC DNA]</scope>
    <source>
        <strain evidence="7">ATCC 23552 / DSM 43043 / JCM 3097 / NBRC 12989 / 7 KIP</strain>
    </source>
</reference>
<dbReference type="AlphaFoldDB" id="E6SDU1"/>
<dbReference type="RefSeq" id="WP_013494084.1">
    <property type="nucleotide sequence ID" value="NC_014830.1"/>
</dbReference>
<keyword evidence="2" id="KW-0328">Glycosyltransferase</keyword>
<organism evidence="6 7">
    <name type="scientific">Intrasporangium calvum (strain ATCC 23552 / DSM 43043 / JCM 3097 / NBRC 12989 / NCIMB 10167 / NRRL B-3866 / 7 KIP)</name>
    <dbReference type="NCBI Taxonomy" id="710696"/>
    <lineage>
        <taxon>Bacteria</taxon>
        <taxon>Bacillati</taxon>
        <taxon>Actinomycetota</taxon>
        <taxon>Actinomycetes</taxon>
        <taxon>Micrococcales</taxon>
        <taxon>Intrasporangiaceae</taxon>
        <taxon>Intrasporangium</taxon>
    </lineage>
</organism>
<evidence type="ECO:0000259" key="4">
    <source>
        <dbReference type="Pfam" id="PF00534"/>
    </source>
</evidence>
<dbReference type="InterPro" id="IPR001296">
    <property type="entry name" value="Glyco_trans_1"/>
</dbReference>
<name>E6SDU1_INTC7</name>
<feature type="domain" description="Glycosyl transferase family 1" evidence="4">
    <location>
        <begin position="409"/>
        <end position="588"/>
    </location>
</feature>
<dbReference type="EMBL" id="CP002343">
    <property type="protein sequence ID" value="ADU49772.1"/>
    <property type="molecule type" value="Genomic_DNA"/>
</dbReference>
<dbReference type="STRING" id="710696.Intca_3289"/>
<evidence type="ECO:0000256" key="1">
    <source>
        <dbReference type="ARBA" id="ARBA00021292"/>
    </source>
</evidence>
<feature type="domain" description="Glycosyltransferase subfamily 4-like N-terminal" evidence="5">
    <location>
        <begin position="220"/>
        <end position="393"/>
    </location>
</feature>
<dbReference type="eggNOG" id="COG0438">
    <property type="taxonomic scope" value="Bacteria"/>
</dbReference>
<dbReference type="PANTHER" id="PTHR45947:SF3">
    <property type="entry name" value="SULFOQUINOVOSYL TRANSFERASE SQD2"/>
    <property type="match status" value="1"/>
</dbReference>
<dbReference type="CDD" id="cd03794">
    <property type="entry name" value="GT4_WbuB-like"/>
    <property type="match status" value="1"/>
</dbReference>
<dbReference type="GO" id="GO:0016758">
    <property type="term" value="F:hexosyltransferase activity"/>
    <property type="evidence" value="ECO:0007669"/>
    <property type="project" value="TreeGrafter"/>
</dbReference>
<dbReference type="InterPro" id="IPR028098">
    <property type="entry name" value="Glyco_trans_4-like_N"/>
</dbReference>
<evidence type="ECO:0000259" key="5">
    <source>
        <dbReference type="Pfam" id="PF13579"/>
    </source>
</evidence>
<sequence>MAPPGHELSADSDRDRRVEIAALLANVPALAAVLTQHLGRDPWKAASVVLRAGPPQLREAVRSAPVRGRLPALAVVADAAAGRRDEAVLALSSLVTSGTPGQLRAAAAVAAVLDRPDLADAAVERLPEGDAARKRLRALAAWSEGRLNHAVGLAEGTPGGRHTRLTEGLRAQLRVLEARAVHGLPERGAPSDGVPTGRHEGSPPTVLHVVTNALPEVQAGYTLRSQGIAAGQRAAGIDAHIVTRLGFPVDMGRITLSANFTHEGVPTHRLLPLQGVPVRADRRLAAHVDHLAQLARRIDADVLHAHSRHENGQAALLAGARLGRPVVYEARGFLEETWRSRGGRADSDFYRLSREAETACMRAADAVVTVSEPMRADIVARGIPAGKVTVVSNAVSAGYLADVPDASALRARLGIAADAFVVGLVSTLNDYEGVDVLLRAAALVDDPRLVVLVVGDGPARRDLERLARETLNPAGAVFTGRVPHSVARDHHAALDVFCVPRRRTPVTTLVPPLKPLEAMATGRPVIVSELPPLVELVGPAGGNDGPAAPGLRGLLAAPDDPVAWAEALKVLLYDPALRTRMGRAARRWVRENRTWDAAALTYADLYARVLNVTGTAPAQDEGATRGS</sequence>
<evidence type="ECO:0000256" key="2">
    <source>
        <dbReference type="ARBA" id="ARBA00022676"/>
    </source>
</evidence>
<evidence type="ECO:0000313" key="6">
    <source>
        <dbReference type="EMBL" id="ADU49772.1"/>
    </source>
</evidence>
<dbReference type="Proteomes" id="UP000008914">
    <property type="component" value="Chromosome"/>
</dbReference>
<gene>
    <name evidence="6" type="ordered locus">Intca_3289</name>
</gene>
<protein>
    <recommendedName>
        <fullName evidence="1">D-inositol 3-phosphate glycosyltransferase</fullName>
    </recommendedName>
</protein>